<organism evidence="2 4">
    <name type="scientific">Durusdinium trenchii</name>
    <dbReference type="NCBI Taxonomy" id="1381693"/>
    <lineage>
        <taxon>Eukaryota</taxon>
        <taxon>Sar</taxon>
        <taxon>Alveolata</taxon>
        <taxon>Dinophyceae</taxon>
        <taxon>Suessiales</taxon>
        <taxon>Symbiodiniaceae</taxon>
        <taxon>Durusdinium</taxon>
    </lineage>
</organism>
<name>A0ABP0LFD7_9DINO</name>
<gene>
    <name evidence="2" type="ORF">CCMP2556_LOCUS20848</name>
    <name evidence="3" type="ORF">CCMP2556_LOCUS20884</name>
</gene>
<feature type="region of interest" description="Disordered" evidence="1">
    <location>
        <begin position="432"/>
        <end position="451"/>
    </location>
</feature>
<feature type="region of interest" description="Disordered" evidence="1">
    <location>
        <begin position="978"/>
        <end position="999"/>
    </location>
</feature>
<evidence type="ECO:0000256" key="1">
    <source>
        <dbReference type="SAM" id="MobiDB-lite"/>
    </source>
</evidence>
<protein>
    <submittedName>
        <fullName evidence="2">Uncharacterized protein</fullName>
    </submittedName>
</protein>
<keyword evidence="4" id="KW-1185">Reference proteome</keyword>
<feature type="region of interest" description="Disordered" evidence="1">
    <location>
        <begin position="514"/>
        <end position="558"/>
    </location>
</feature>
<evidence type="ECO:0000313" key="3">
    <source>
        <dbReference type="EMBL" id="CAK9038005.1"/>
    </source>
</evidence>
<comment type="caution">
    <text evidence="2">The sequence shown here is derived from an EMBL/GenBank/DDBJ whole genome shotgun (WGS) entry which is preliminary data.</text>
</comment>
<accession>A0ABP0LFD7</accession>
<dbReference type="EMBL" id="CAXAMN010012325">
    <property type="protein sequence ID" value="CAK9037903.1"/>
    <property type="molecule type" value="Genomic_DNA"/>
</dbReference>
<reference evidence="2 4" key="1">
    <citation type="submission" date="2024-02" db="EMBL/GenBank/DDBJ databases">
        <authorList>
            <person name="Chen Y."/>
            <person name="Shah S."/>
            <person name="Dougan E. K."/>
            <person name="Thang M."/>
            <person name="Chan C."/>
        </authorList>
    </citation>
    <scope>NUCLEOTIDE SEQUENCE [LARGE SCALE GENOMIC DNA]</scope>
</reference>
<sequence length="999" mass="112764">MWDTIARCAPKIAKKCKEIPNSVRLSLGKALKFGSRAKSNDQSTTTMLPAELQELVAETVAERIALGEECDYHFVADVLMAAIEMWNKGVDQLKTKLDDPEAFCRELVREREENPEEDTPEDAIADDSGNVEADFEHLEQAASTLKENLSIKLRKIQLKRTENNFLHIWNAETMVKYLGFLAGELRARRRSLGLGLDSAALVMCDQVFLCGDSEESIGASIPGGFGACGQPNDGWHAFLHLLNQSYCKVSMNWSQEIKAACAYGRQNTALYELTKLSSVPAISDGVNLEALRSLRNLPMEGEQQLMWAVQDGGFAATRQILPEWIAHPIALKLFKWTHERHSWDQKREQRHDGLLTPAMQKKYDEWKSQTSEFRFLFSIKKESQVTHVSDPRELRRNRQDIFLVSVLPHEDVAQMKLRANDGEERRLVALRGKPIASSSPTPEFLRKPLSEEEAETLQVDEFLDAHGDGMDDEEQLLREWYNIGLADRFNLQESAASEPDAPDVLLESEDEGPVLYETSDSNDAGEPQVSESDAELLETSSEEDRGPPEPPQKRRRYTPRRGSQLFILELPVCVHAHKRIYAIGSGALQNLRSHMAGYTKREDRLAEPKHPTLGVSLRRKTTSYKWPDVLSFFWLLYISAAEILPTKMVMPSEIFKTGSKSVVMEDDFEDRYVSSFMQNLELQCDPMKAAHVGPGSFQGPQRLSSAVAYKLDQVSRWKEFGAQTAVSIHGMRRVHYFRICHRADIGAETLSRVSQVEDFNVGRVQPHANDLFLVTKRWMHDTSVSRVIAVMTASTAEKLRQGFSAPSGLAGRRAIGVKVRQNIMTRVPKLRQAGELSEQAANYLLSWTAGTLHQHAKPASYSILSYRRDEEIPDDAILMESDPEAEKGVADGATDIMLESDNETNDPSNEVGEFAENFVHNRHFALLRSKLGNVLQHTDHIRVDLKFMVENDPPKQKYLHTRFKKLIFKNMEDMGKESASTYGDPGHATIPQARPIQSF</sequence>
<dbReference type="Proteomes" id="UP001642484">
    <property type="component" value="Unassembled WGS sequence"/>
</dbReference>
<proteinExistence type="predicted"/>
<evidence type="ECO:0000313" key="2">
    <source>
        <dbReference type="EMBL" id="CAK9037903.1"/>
    </source>
</evidence>
<evidence type="ECO:0000313" key="4">
    <source>
        <dbReference type="Proteomes" id="UP001642484"/>
    </source>
</evidence>
<dbReference type="EMBL" id="CAXAMN010012337">
    <property type="protein sequence ID" value="CAK9038005.1"/>
    <property type="molecule type" value="Genomic_DNA"/>
</dbReference>